<feature type="transmembrane region" description="Helical" evidence="1">
    <location>
        <begin position="42"/>
        <end position="61"/>
    </location>
</feature>
<evidence type="ECO:0008006" key="4">
    <source>
        <dbReference type="Google" id="ProtNLM"/>
    </source>
</evidence>
<proteinExistence type="predicted"/>
<keyword evidence="1" id="KW-0472">Membrane</keyword>
<organism evidence="2 3">
    <name type="scientific">Pseudomonas linyingensis</name>
    <dbReference type="NCBI Taxonomy" id="915471"/>
    <lineage>
        <taxon>Bacteria</taxon>
        <taxon>Pseudomonadati</taxon>
        <taxon>Pseudomonadota</taxon>
        <taxon>Gammaproteobacteria</taxon>
        <taxon>Pseudomonadales</taxon>
        <taxon>Pseudomonadaceae</taxon>
        <taxon>Pseudomonas</taxon>
    </lineage>
</organism>
<accession>A0A1H6VCJ6</accession>
<dbReference type="RefSeq" id="WP_090308355.1">
    <property type="nucleotide sequence ID" value="NZ_FNZE01000004.1"/>
</dbReference>
<keyword evidence="3" id="KW-1185">Reference proteome</keyword>
<evidence type="ECO:0000256" key="1">
    <source>
        <dbReference type="SAM" id="Phobius"/>
    </source>
</evidence>
<evidence type="ECO:0000313" key="2">
    <source>
        <dbReference type="EMBL" id="SEJ02278.1"/>
    </source>
</evidence>
<reference evidence="3" key="1">
    <citation type="submission" date="2016-10" db="EMBL/GenBank/DDBJ databases">
        <authorList>
            <person name="Varghese N."/>
            <person name="Submissions S."/>
        </authorList>
    </citation>
    <scope>NUCLEOTIDE SEQUENCE [LARGE SCALE GENOMIC DNA]</scope>
    <source>
        <strain evidence="3">LMG 25967</strain>
    </source>
</reference>
<gene>
    <name evidence="2" type="ORF">SAMN05216201_10416</name>
</gene>
<dbReference type="OrthoDB" id="7066136at2"/>
<dbReference type="Proteomes" id="UP000242930">
    <property type="component" value="Unassembled WGS sequence"/>
</dbReference>
<dbReference type="EMBL" id="FNZE01000004">
    <property type="protein sequence ID" value="SEJ02278.1"/>
    <property type="molecule type" value="Genomic_DNA"/>
</dbReference>
<protein>
    <recommendedName>
        <fullName evidence="4">DUF3311 domain-containing protein</fullName>
    </recommendedName>
</protein>
<dbReference type="STRING" id="915471.SAMN05216201_10416"/>
<feature type="transmembrane region" description="Helical" evidence="1">
    <location>
        <begin position="12"/>
        <end position="30"/>
    </location>
</feature>
<sequence>MANHTLRAQRLVALFMLGCLLFSYPLLALFDSDDRVFGIPLLFAYLFAAWALLIVLMMLVIERSNR</sequence>
<keyword evidence="1" id="KW-0812">Transmembrane</keyword>
<name>A0A1H6VCJ6_9PSED</name>
<keyword evidence="1" id="KW-1133">Transmembrane helix</keyword>
<dbReference type="AlphaFoldDB" id="A0A1H6VCJ6"/>
<evidence type="ECO:0000313" key="3">
    <source>
        <dbReference type="Proteomes" id="UP000242930"/>
    </source>
</evidence>